<protein>
    <submittedName>
        <fullName evidence="1">Uncharacterized protein</fullName>
    </submittedName>
</protein>
<sequence>MVYKLRVFQKTCSYILFSNKLKERVLMMLIVVLCSVFGNSQVGSSKFTNIQNPKSSKNEWDVIESGNKKEKTILLEAMTNYVITFTIQSKVSKGKCDCFEWSRNCYLYQFTIDSILYLENDKNFDLSSLKNLQYFSSINPYLRIGVSHTALFRDGQTNKYISLERLLPVINNENLSFSKEVMSLAGECSCVGKKKYPFYNFFKNKN</sequence>
<proteinExistence type="predicted"/>
<accession>H6L0H4</accession>
<evidence type="ECO:0000313" key="2">
    <source>
        <dbReference type="Proteomes" id="UP000007519"/>
    </source>
</evidence>
<dbReference type="Proteomes" id="UP000007519">
    <property type="component" value="Chromosome"/>
</dbReference>
<dbReference type="EMBL" id="CP002831">
    <property type="protein sequence ID" value="AFC23404.1"/>
    <property type="molecule type" value="Genomic_DNA"/>
</dbReference>
<keyword evidence="2" id="KW-1185">Reference proteome</keyword>
<name>H6L0H4_SAPGL</name>
<dbReference type="HOGENOM" id="CLU_1331162_0_0_10"/>
<dbReference type="AlphaFoldDB" id="H6L0H4"/>
<dbReference type="STRING" id="984262.SGRA_0665"/>
<evidence type="ECO:0000313" key="1">
    <source>
        <dbReference type="EMBL" id="AFC23404.1"/>
    </source>
</evidence>
<reference evidence="1 2" key="1">
    <citation type="journal article" date="2012" name="Stand. Genomic Sci.">
        <title>Complete genome sequencing and analysis of Saprospira grandis str. Lewin, a predatory marine bacterium.</title>
        <authorList>
            <person name="Saw J.H."/>
            <person name="Yuryev A."/>
            <person name="Kanbe M."/>
            <person name="Hou S."/>
            <person name="Young A.G."/>
            <person name="Aizawa S."/>
            <person name="Alam M."/>
        </authorList>
    </citation>
    <scope>NUCLEOTIDE SEQUENCE [LARGE SCALE GENOMIC DNA]</scope>
    <source>
        <strain evidence="1 2">Lewin</strain>
    </source>
</reference>
<dbReference type="KEGG" id="sgn:SGRA_0665"/>
<organism evidence="1 2">
    <name type="scientific">Saprospira grandis (strain Lewin)</name>
    <dbReference type="NCBI Taxonomy" id="984262"/>
    <lineage>
        <taxon>Bacteria</taxon>
        <taxon>Pseudomonadati</taxon>
        <taxon>Bacteroidota</taxon>
        <taxon>Saprospiria</taxon>
        <taxon>Saprospirales</taxon>
        <taxon>Saprospiraceae</taxon>
        <taxon>Saprospira</taxon>
    </lineage>
</organism>
<gene>
    <name evidence="1" type="ordered locus">SGRA_0665</name>
</gene>